<dbReference type="InterPro" id="IPR026467">
    <property type="entry name" value="Ser/Gly_Cys_C_dom"/>
</dbReference>
<feature type="transmembrane region" description="Helical" evidence="1">
    <location>
        <begin position="174"/>
        <end position="192"/>
    </location>
</feature>
<dbReference type="AlphaFoldDB" id="A0A0B5EI87"/>
<keyword evidence="1" id="KW-1133">Transmembrane helix</keyword>
<evidence type="ECO:0000313" key="3">
    <source>
        <dbReference type="EMBL" id="AJE81169.1"/>
    </source>
</evidence>
<dbReference type="Proteomes" id="UP000031523">
    <property type="component" value="Chromosome"/>
</dbReference>
<accession>A0A0B5EI87</accession>
<sequence length="255" mass="26173">MLWLLFLLLACVAALVSCIRLCLAAVRAAAADAGPGTRRELTLYEAAFLSGGPHRAAELTLVSMAYEHRMLLAHTGWATVVDQEARDPMEAAVIEAVGPGGQSPIAEVRTAAAAAPPVRELADTLVRAGLAVPESSRGTVAGAVRQVRAVALAVPVLAAAAVLAPGRGAPGGDLLSWFALPLLLSLCSLGIARFETYPYTRWASQAGRRLLAELPSGGRGSGAALTEVALRGTGAAGDPQLRAAFAVRSAAPRTL</sequence>
<feature type="chain" id="PRO_5038872337" description="TIGR04222 domain-containing membrane protein" evidence="2">
    <location>
        <begin position="25"/>
        <end position="255"/>
    </location>
</feature>
<evidence type="ECO:0000313" key="4">
    <source>
        <dbReference type="Proteomes" id="UP000031523"/>
    </source>
</evidence>
<reference evidence="3 4" key="1">
    <citation type="submission" date="2015-01" db="EMBL/GenBank/DDBJ databases">
        <title>Enhanced salinomycin production by adjusting the supply of polyketide extender units in Streptomyce albus DSM 41398.</title>
        <authorList>
            <person name="Lu C."/>
        </authorList>
    </citation>
    <scope>NUCLEOTIDE SEQUENCE [LARGE SCALE GENOMIC DNA]</scope>
    <source>
        <strain evidence="4">ATCC 21838 / DSM 41398 / FERM P-419 / JCM 4703 / NBRC 107858</strain>
    </source>
</reference>
<organism evidence="3 4">
    <name type="scientific">Streptomyces albus (strain ATCC 21838 / DSM 41398 / FERM P-419 / JCM 4703 / NBRC 107858)</name>
    <dbReference type="NCBI Taxonomy" id="1081613"/>
    <lineage>
        <taxon>Bacteria</taxon>
        <taxon>Bacillati</taxon>
        <taxon>Actinomycetota</taxon>
        <taxon>Actinomycetes</taxon>
        <taxon>Kitasatosporales</taxon>
        <taxon>Streptomycetaceae</taxon>
        <taxon>Streptomyces</taxon>
    </lineage>
</organism>
<keyword evidence="1" id="KW-0472">Membrane</keyword>
<proteinExistence type="predicted"/>
<keyword evidence="1" id="KW-0812">Transmembrane</keyword>
<keyword evidence="2" id="KW-0732">Signal</keyword>
<dbReference type="KEGG" id="sals:SLNWT_0793"/>
<keyword evidence="4" id="KW-1185">Reference proteome</keyword>
<evidence type="ECO:0000256" key="2">
    <source>
        <dbReference type="SAM" id="SignalP"/>
    </source>
</evidence>
<gene>
    <name evidence="3" type="ORF">SLNWT_0793</name>
</gene>
<feature type="signal peptide" evidence="2">
    <location>
        <begin position="1"/>
        <end position="24"/>
    </location>
</feature>
<name>A0A0B5EI87_STRA4</name>
<protein>
    <recommendedName>
        <fullName evidence="5">TIGR04222 domain-containing membrane protein</fullName>
    </recommendedName>
</protein>
<dbReference type="EMBL" id="CP010519">
    <property type="protein sequence ID" value="AJE81169.1"/>
    <property type="molecule type" value="Genomic_DNA"/>
</dbReference>
<dbReference type="NCBIfam" id="TIGR04222">
    <property type="entry name" value="near_uncomplex"/>
    <property type="match status" value="1"/>
</dbReference>
<evidence type="ECO:0008006" key="5">
    <source>
        <dbReference type="Google" id="ProtNLM"/>
    </source>
</evidence>
<evidence type="ECO:0000256" key="1">
    <source>
        <dbReference type="SAM" id="Phobius"/>
    </source>
</evidence>